<dbReference type="RefSeq" id="WP_311423533.1">
    <property type="nucleotide sequence ID" value="NZ_JAVREH010000017.1"/>
</dbReference>
<keyword evidence="4" id="KW-0808">Transferase</keyword>
<dbReference type="Pfam" id="PF08448">
    <property type="entry name" value="PAS_4"/>
    <property type="match status" value="1"/>
</dbReference>
<name>A0ABU2JBM1_9ACTN</name>
<dbReference type="Pfam" id="PF02518">
    <property type="entry name" value="HATPase_c"/>
    <property type="match status" value="1"/>
</dbReference>
<dbReference type="InterPro" id="IPR036890">
    <property type="entry name" value="HATPase_C_sf"/>
</dbReference>
<keyword evidence="6 9" id="KW-0418">Kinase</keyword>
<evidence type="ECO:0000256" key="6">
    <source>
        <dbReference type="ARBA" id="ARBA00022777"/>
    </source>
</evidence>
<dbReference type="Gene3D" id="3.30.450.20">
    <property type="entry name" value="PAS domain"/>
    <property type="match status" value="1"/>
</dbReference>
<dbReference type="Gene3D" id="3.30.450.280">
    <property type="entry name" value="GAF domain"/>
    <property type="match status" value="1"/>
</dbReference>
<gene>
    <name evidence="9" type="ORF">RM423_13375</name>
</gene>
<dbReference type="PROSITE" id="PS50109">
    <property type="entry name" value="HIS_KIN"/>
    <property type="match status" value="1"/>
</dbReference>
<keyword evidence="7" id="KW-0067">ATP-binding</keyword>
<dbReference type="InterPro" id="IPR038424">
    <property type="entry name" value="H_kinase_PdtaS_GAF_sf"/>
</dbReference>
<evidence type="ECO:0000256" key="1">
    <source>
        <dbReference type="ARBA" id="ARBA00000085"/>
    </source>
</evidence>
<accession>A0ABU2JBM1</accession>
<dbReference type="GO" id="GO:0016301">
    <property type="term" value="F:kinase activity"/>
    <property type="evidence" value="ECO:0007669"/>
    <property type="project" value="UniProtKB-KW"/>
</dbReference>
<evidence type="ECO:0000256" key="4">
    <source>
        <dbReference type="ARBA" id="ARBA00022679"/>
    </source>
</evidence>
<evidence type="ECO:0000256" key="2">
    <source>
        <dbReference type="ARBA" id="ARBA00012438"/>
    </source>
</evidence>
<dbReference type="Pfam" id="PF12282">
    <property type="entry name" value="GAF_PdtaS"/>
    <property type="match status" value="1"/>
</dbReference>
<dbReference type="Proteomes" id="UP001183176">
    <property type="component" value="Unassembled WGS sequence"/>
</dbReference>
<dbReference type="SMART" id="SM00387">
    <property type="entry name" value="HATPase_c"/>
    <property type="match status" value="1"/>
</dbReference>
<dbReference type="SUPFAM" id="SSF55785">
    <property type="entry name" value="PYP-like sensor domain (PAS domain)"/>
    <property type="match status" value="1"/>
</dbReference>
<organism evidence="9 10">
    <name type="scientific">Jatrophihabitans lederbergiae</name>
    <dbReference type="NCBI Taxonomy" id="3075547"/>
    <lineage>
        <taxon>Bacteria</taxon>
        <taxon>Bacillati</taxon>
        <taxon>Actinomycetota</taxon>
        <taxon>Actinomycetes</taxon>
        <taxon>Jatrophihabitantales</taxon>
        <taxon>Jatrophihabitantaceae</taxon>
        <taxon>Jatrophihabitans</taxon>
    </lineage>
</organism>
<evidence type="ECO:0000256" key="7">
    <source>
        <dbReference type="ARBA" id="ARBA00022840"/>
    </source>
</evidence>
<proteinExistence type="predicted"/>
<evidence type="ECO:0000256" key="3">
    <source>
        <dbReference type="ARBA" id="ARBA00022553"/>
    </source>
</evidence>
<dbReference type="EMBL" id="JAVREH010000017">
    <property type="protein sequence ID" value="MDT0262382.1"/>
    <property type="molecule type" value="Genomic_DNA"/>
</dbReference>
<dbReference type="PANTHER" id="PTHR41523">
    <property type="entry name" value="TWO-COMPONENT SYSTEM SENSOR PROTEIN"/>
    <property type="match status" value="1"/>
</dbReference>
<evidence type="ECO:0000313" key="9">
    <source>
        <dbReference type="EMBL" id="MDT0262382.1"/>
    </source>
</evidence>
<dbReference type="InterPro" id="IPR013656">
    <property type="entry name" value="PAS_4"/>
</dbReference>
<dbReference type="InterPro" id="IPR005467">
    <property type="entry name" value="His_kinase_dom"/>
</dbReference>
<keyword evidence="5" id="KW-0547">Nucleotide-binding</keyword>
<dbReference type="EC" id="2.7.13.3" evidence="2"/>
<dbReference type="InterPro" id="IPR000014">
    <property type="entry name" value="PAS"/>
</dbReference>
<dbReference type="InterPro" id="IPR022066">
    <property type="entry name" value="PdtaS_GAF"/>
</dbReference>
<dbReference type="Pfam" id="PF07568">
    <property type="entry name" value="HisKA_2"/>
    <property type="match status" value="1"/>
</dbReference>
<feature type="domain" description="Histidine kinase" evidence="8">
    <location>
        <begin position="296"/>
        <end position="492"/>
    </location>
</feature>
<reference evidence="10" key="1">
    <citation type="submission" date="2023-07" db="EMBL/GenBank/DDBJ databases">
        <title>30 novel species of actinomycetes from the DSMZ collection.</title>
        <authorList>
            <person name="Nouioui I."/>
        </authorList>
    </citation>
    <scope>NUCLEOTIDE SEQUENCE [LARGE SCALE GENOMIC DNA]</scope>
    <source>
        <strain evidence="10">DSM 44399</strain>
    </source>
</reference>
<dbReference type="Gene3D" id="3.30.565.10">
    <property type="entry name" value="Histidine kinase-like ATPase, C-terminal domain"/>
    <property type="match status" value="1"/>
</dbReference>
<dbReference type="PANTHER" id="PTHR41523:SF8">
    <property type="entry name" value="ETHYLENE RESPONSE SENSOR PROTEIN"/>
    <property type="match status" value="1"/>
</dbReference>
<sequence length="501" mass="53755">MSALSDLLASETTLDDDQTAHLQQLVAEWQLLSDMSFADLLLWVPTATDGEFLCAAQCRPTTGATAYQHDRVHERLSGTRAAALRIAVTESRIFRESDPDWEGDTPIRREAIPIVHRDTTIAVLGRDSNLTSVRSPSQLELAYLQSAADLATMVATGKFPGPASEREEGAAPRVGDGMVRVDSDGKVLYASPNGSSALRRLGFNANLLGESFAEAVGALARDPFKAADLAEMMAHALRGVHPISREIDGGGAIVRFRAIPLYPRGDSLGALVLLQDVTELRRRDRQLLSKDATIREIHHRVKNNLQTVAALLRLQSRRVANPEARVALEESMRRVSSIALVHETLSSAIDEEVAFDEVVDRLLAMLADVTGAGGRVQVRRTGSFGELSAELATPLVMTLTELVGNAVEHGFPDGKAGSVTVTGQRARGVLTVQVTDDGAGLPDTFSLDRTDRLGLQIVRTLVDAELGAALDISRRGAGQAGTEVSLRIPLSRTDRGSLAGS</sequence>
<dbReference type="InterPro" id="IPR035965">
    <property type="entry name" value="PAS-like_dom_sf"/>
</dbReference>
<comment type="caution">
    <text evidence="9">The sequence shown here is derived from an EMBL/GenBank/DDBJ whole genome shotgun (WGS) entry which is preliminary data.</text>
</comment>
<dbReference type="InterPro" id="IPR003594">
    <property type="entry name" value="HATPase_dom"/>
</dbReference>
<keyword evidence="10" id="KW-1185">Reference proteome</keyword>
<evidence type="ECO:0000313" key="10">
    <source>
        <dbReference type="Proteomes" id="UP001183176"/>
    </source>
</evidence>
<dbReference type="CDD" id="cd00130">
    <property type="entry name" value="PAS"/>
    <property type="match status" value="1"/>
</dbReference>
<keyword evidence="3" id="KW-0597">Phosphoprotein</keyword>
<comment type="catalytic activity">
    <reaction evidence="1">
        <text>ATP + protein L-histidine = ADP + protein N-phospho-L-histidine.</text>
        <dbReference type="EC" id="2.7.13.3"/>
    </reaction>
</comment>
<evidence type="ECO:0000256" key="5">
    <source>
        <dbReference type="ARBA" id="ARBA00022741"/>
    </source>
</evidence>
<evidence type="ECO:0000259" key="8">
    <source>
        <dbReference type="PROSITE" id="PS50109"/>
    </source>
</evidence>
<dbReference type="SUPFAM" id="SSF55874">
    <property type="entry name" value="ATPase domain of HSP90 chaperone/DNA topoisomerase II/histidine kinase"/>
    <property type="match status" value="1"/>
</dbReference>
<protein>
    <recommendedName>
        <fullName evidence="2">histidine kinase</fullName>
        <ecNumber evidence="2">2.7.13.3</ecNumber>
    </recommendedName>
</protein>
<dbReference type="InterPro" id="IPR011495">
    <property type="entry name" value="Sig_transdc_His_kin_sub2_dim/P"/>
</dbReference>